<gene>
    <name evidence="2" type="ORF">UT11_C0004G0016</name>
</gene>
<dbReference type="Pfam" id="PF20803">
    <property type="entry name" value="PaaX_M"/>
    <property type="match status" value="1"/>
</dbReference>
<reference evidence="2 3" key="1">
    <citation type="journal article" date="2015" name="Nature">
        <title>rRNA introns, odd ribosomes, and small enigmatic genomes across a large radiation of phyla.</title>
        <authorList>
            <person name="Brown C.T."/>
            <person name="Hug L.A."/>
            <person name="Thomas B.C."/>
            <person name="Sharon I."/>
            <person name="Castelle C.J."/>
            <person name="Singh A."/>
            <person name="Wilkins M.J."/>
            <person name="Williams K.H."/>
            <person name="Banfield J.F."/>
        </authorList>
    </citation>
    <scope>NUCLEOTIDE SEQUENCE [LARGE SCALE GENOMIC DNA]</scope>
</reference>
<dbReference type="Proteomes" id="UP000033934">
    <property type="component" value="Unassembled WGS sequence"/>
</dbReference>
<comment type="caution">
    <text evidence="2">The sequence shown here is derived from an EMBL/GenBank/DDBJ whole genome shotgun (WGS) entry which is preliminary data.</text>
</comment>
<dbReference type="AlphaFoldDB" id="A0A0G0NXA6"/>
<proteinExistence type="predicted"/>
<name>A0A0G0NXA6_9BACT</name>
<feature type="domain" description="Transcriptional repressor PaaX-like central Cas2-like" evidence="1">
    <location>
        <begin position="98"/>
        <end position="153"/>
    </location>
</feature>
<accession>A0A0G0NXA6</accession>
<organism evidence="2 3">
    <name type="scientific">Berkelbacteria bacterium GW2011_GWA2_38_9</name>
    <dbReference type="NCBI Taxonomy" id="1618334"/>
    <lineage>
        <taxon>Bacteria</taxon>
        <taxon>Candidatus Berkelbacteria</taxon>
    </lineage>
</organism>
<sequence>MKYSRLTYEVLKLLIEGTFQFATEIIEAGYLANKSQDFRERYELFKSYNPKTIKHRINEMTKLGLLEQIEDEYLLTKRGKLLYQKMDAFFLDLPKNIPWDGRFDILIFDIPQFRARERDFLRNILKRAGFLAFQKSVYVYPHATESEISKILDLFPDKQLVLLKRVISPQIAKSLIYRFKKNKTIK</sequence>
<dbReference type="EMBL" id="LBVO01000004">
    <property type="protein sequence ID" value="KKQ90514.1"/>
    <property type="molecule type" value="Genomic_DNA"/>
</dbReference>
<dbReference type="Gene3D" id="3.30.70.2650">
    <property type="match status" value="1"/>
</dbReference>
<evidence type="ECO:0000313" key="2">
    <source>
        <dbReference type="EMBL" id="KKQ90514.1"/>
    </source>
</evidence>
<evidence type="ECO:0000259" key="1">
    <source>
        <dbReference type="Pfam" id="PF20803"/>
    </source>
</evidence>
<protein>
    <recommendedName>
        <fullName evidence="1">Transcriptional repressor PaaX-like central Cas2-like domain-containing protein</fullName>
    </recommendedName>
</protein>
<dbReference type="InterPro" id="IPR048846">
    <property type="entry name" value="PaaX-like_central"/>
</dbReference>
<evidence type="ECO:0000313" key="3">
    <source>
        <dbReference type="Proteomes" id="UP000033934"/>
    </source>
</evidence>